<gene>
    <name evidence="1" type="ORF">SRO942_LOCUS28356</name>
</gene>
<accession>A0A8S2QAW3</accession>
<protein>
    <recommendedName>
        <fullName evidence="3">Reverse transcriptase/retrotransposon-derived protein RNase H-like domain-containing protein</fullName>
    </recommendedName>
</protein>
<dbReference type="AlphaFoldDB" id="A0A8S2QAW3"/>
<name>A0A8S2QAW3_9BILA</name>
<feature type="non-terminal residue" evidence="1">
    <location>
        <position position="73"/>
    </location>
</feature>
<dbReference type="EMBL" id="CAJOBC010031675">
    <property type="protein sequence ID" value="CAF4092981.1"/>
    <property type="molecule type" value="Genomic_DNA"/>
</dbReference>
<evidence type="ECO:0008006" key="3">
    <source>
        <dbReference type="Google" id="ProtNLM"/>
    </source>
</evidence>
<comment type="caution">
    <text evidence="1">The sequence shown here is derived from an EMBL/GenBank/DDBJ whole genome shotgun (WGS) entry which is preliminary data.</text>
</comment>
<organism evidence="1 2">
    <name type="scientific">Didymodactylos carnosus</name>
    <dbReference type="NCBI Taxonomy" id="1234261"/>
    <lineage>
        <taxon>Eukaryota</taxon>
        <taxon>Metazoa</taxon>
        <taxon>Spiralia</taxon>
        <taxon>Gnathifera</taxon>
        <taxon>Rotifera</taxon>
        <taxon>Eurotatoria</taxon>
        <taxon>Bdelloidea</taxon>
        <taxon>Philodinida</taxon>
        <taxon>Philodinidae</taxon>
        <taxon>Didymodactylos</taxon>
    </lineage>
</organism>
<evidence type="ECO:0000313" key="1">
    <source>
        <dbReference type="EMBL" id="CAF4092981.1"/>
    </source>
</evidence>
<evidence type="ECO:0000313" key="2">
    <source>
        <dbReference type="Proteomes" id="UP000681722"/>
    </source>
</evidence>
<proteinExistence type="predicted"/>
<reference evidence="1" key="1">
    <citation type="submission" date="2021-02" db="EMBL/GenBank/DDBJ databases">
        <authorList>
            <person name="Nowell W R."/>
        </authorList>
    </citation>
    <scope>NUCLEOTIDE SEQUENCE</scope>
</reference>
<dbReference type="Proteomes" id="UP000681722">
    <property type="component" value="Unassembled WGS sequence"/>
</dbReference>
<sequence length="73" mass="8044">MFYWHDEQKQAFQQLKKSLTEPPLLLQYPHPTDESIGSSAFCGLVVDGTGGAWTVLVIDRVIALNKCCCSNSG</sequence>